<reference evidence="10" key="1">
    <citation type="submission" date="2021-01" db="EMBL/GenBank/DDBJ databases">
        <authorList>
            <person name="Eckstrom K.M.E."/>
        </authorList>
    </citation>
    <scope>NUCLEOTIDE SEQUENCE</scope>
    <source>
        <strain evidence="10">UVCC 0001</strain>
    </source>
</reference>
<dbReference type="Gene3D" id="3.20.20.70">
    <property type="entry name" value="Aldolase class I"/>
    <property type="match status" value="1"/>
</dbReference>
<keyword evidence="4" id="KW-0028">Amino-acid biosynthesis</keyword>
<dbReference type="Pfam" id="PF00218">
    <property type="entry name" value="IGPS"/>
    <property type="match status" value="1"/>
</dbReference>
<keyword evidence="6" id="KW-0822">Tryptophan biosynthesis</keyword>
<evidence type="ECO:0000256" key="2">
    <source>
        <dbReference type="ARBA" id="ARBA00004696"/>
    </source>
</evidence>
<dbReference type="PANTHER" id="PTHR22854:SF2">
    <property type="entry name" value="INDOLE-3-GLYCEROL-PHOSPHATE SYNTHASE"/>
    <property type="match status" value="1"/>
</dbReference>
<dbReference type="InterPro" id="IPR001468">
    <property type="entry name" value="Indole-3-GlycerolPSynthase_CS"/>
</dbReference>
<evidence type="ECO:0000313" key="11">
    <source>
        <dbReference type="Proteomes" id="UP001255856"/>
    </source>
</evidence>
<keyword evidence="5" id="KW-0210">Decarboxylase</keyword>
<keyword evidence="7" id="KW-0057">Aromatic amino acid biosynthesis</keyword>
<accession>A0AAD9MPB8</accession>
<evidence type="ECO:0000256" key="4">
    <source>
        <dbReference type="ARBA" id="ARBA00022605"/>
    </source>
</evidence>
<name>A0AAD9MPB8_PROWI</name>
<keyword evidence="11" id="KW-1185">Reference proteome</keyword>
<dbReference type="PROSITE" id="PS00614">
    <property type="entry name" value="IGPS"/>
    <property type="match status" value="1"/>
</dbReference>
<evidence type="ECO:0000256" key="1">
    <source>
        <dbReference type="ARBA" id="ARBA00001633"/>
    </source>
</evidence>
<dbReference type="Proteomes" id="UP001255856">
    <property type="component" value="Unassembled WGS sequence"/>
</dbReference>
<dbReference type="GO" id="GO:0004640">
    <property type="term" value="F:phosphoribosylanthranilate isomerase activity"/>
    <property type="evidence" value="ECO:0007669"/>
    <property type="project" value="TreeGrafter"/>
</dbReference>
<sequence length="267" mass="28513">MRYKAEEIAGWRKRVPLEELERQLVLAPPVKDFIGALEAHRAARGGTPGLIAEVKQASPSRGVLCPDFRPVRIAGEYEAGGASCLSVLTDAKFFQGGFEYLAAIAASDVECPLLCKEFIIERYQVVKARAHGADAILLIAAVLASAEMAALVADARALGLQCLIEVHDEAELARVLRLPSLNGCMLGINNRDLRSFKVSLEHTERIMASPAGREAARRGLLMAGESGIFTPADVARTRDAGCGAILVGESLVTQQDRAAAVRALLGL</sequence>
<comment type="caution">
    <text evidence="10">The sequence shown here is derived from an EMBL/GenBank/DDBJ whole genome shotgun (WGS) entry which is preliminary data.</text>
</comment>
<evidence type="ECO:0000256" key="5">
    <source>
        <dbReference type="ARBA" id="ARBA00022793"/>
    </source>
</evidence>
<dbReference type="FunFam" id="3.20.20.70:FF:000024">
    <property type="entry name" value="Indole-3-glycerol phosphate synthase"/>
    <property type="match status" value="1"/>
</dbReference>
<comment type="catalytic activity">
    <reaction evidence="1">
        <text>1-(2-carboxyphenylamino)-1-deoxy-D-ribulose 5-phosphate + H(+) = (1S,2R)-1-C-(indol-3-yl)glycerol 3-phosphate + CO2 + H2O</text>
        <dbReference type="Rhea" id="RHEA:23476"/>
        <dbReference type="ChEBI" id="CHEBI:15377"/>
        <dbReference type="ChEBI" id="CHEBI:15378"/>
        <dbReference type="ChEBI" id="CHEBI:16526"/>
        <dbReference type="ChEBI" id="CHEBI:58613"/>
        <dbReference type="ChEBI" id="CHEBI:58866"/>
        <dbReference type="EC" id="4.1.1.48"/>
    </reaction>
</comment>
<dbReference type="CDD" id="cd00331">
    <property type="entry name" value="IGPS"/>
    <property type="match status" value="1"/>
</dbReference>
<dbReference type="InterPro" id="IPR013798">
    <property type="entry name" value="Indole-3-glycerol_P_synth_dom"/>
</dbReference>
<dbReference type="AlphaFoldDB" id="A0AAD9MPB8"/>
<evidence type="ECO:0000256" key="6">
    <source>
        <dbReference type="ARBA" id="ARBA00022822"/>
    </source>
</evidence>
<feature type="domain" description="Indole-3-glycerol phosphate synthase" evidence="9">
    <location>
        <begin position="3"/>
        <end position="264"/>
    </location>
</feature>
<organism evidence="10 11">
    <name type="scientific">Prototheca wickerhamii</name>
    <dbReference type="NCBI Taxonomy" id="3111"/>
    <lineage>
        <taxon>Eukaryota</taxon>
        <taxon>Viridiplantae</taxon>
        <taxon>Chlorophyta</taxon>
        <taxon>core chlorophytes</taxon>
        <taxon>Trebouxiophyceae</taxon>
        <taxon>Chlorellales</taxon>
        <taxon>Chlorellaceae</taxon>
        <taxon>Prototheca</taxon>
    </lineage>
</organism>
<dbReference type="EC" id="4.1.1.48" evidence="3"/>
<comment type="pathway">
    <text evidence="2">Amino-acid biosynthesis; L-tryptophan biosynthesis; L-tryptophan from chorismate: step 4/5.</text>
</comment>
<dbReference type="PANTHER" id="PTHR22854">
    <property type="entry name" value="TRYPTOPHAN BIOSYNTHESIS PROTEIN"/>
    <property type="match status" value="1"/>
</dbReference>
<protein>
    <recommendedName>
        <fullName evidence="3">indole-3-glycerol-phosphate synthase</fullName>
        <ecNumber evidence="3">4.1.1.48</ecNumber>
    </recommendedName>
</protein>
<evidence type="ECO:0000256" key="3">
    <source>
        <dbReference type="ARBA" id="ARBA00012362"/>
    </source>
</evidence>
<evidence type="ECO:0000313" key="10">
    <source>
        <dbReference type="EMBL" id="KAK2080851.1"/>
    </source>
</evidence>
<dbReference type="InterPro" id="IPR011060">
    <property type="entry name" value="RibuloseP-bd_barrel"/>
</dbReference>
<dbReference type="InterPro" id="IPR045186">
    <property type="entry name" value="Indole-3-glycerol_P_synth"/>
</dbReference>
<evidence type="ECO:0000256" key="7">
    <source>
        <dbReference type="ARBA" id="ARBA00023141"/>
    </source>
</evidence>
<keyword evidence="8" id="KW-0456">Lyase</keyword>
<dbReference type="GO" id="GO:0004425">
    <property type="term" value="F:indole-3-glycerol-phosphate synthase activity"/>
    <property type="evidence" value="ECO:0007669"/>
    <property type="project" value="UniProtKB-EC"/>
</dbReference>
<dbReference type="InterPro" id="IPR013785">
    <property type="entry name" value="Aldolase_TIM"/>
</dbReference>
<evidence type="ECO:0000259" key="9">
    <source>
        <dbReference type="Pfam" id="PF00218"/>
    </source>
</evidence>
<dbReference type="SUPFAM" id="SSF51366">
    <property type="entry name" value="Ribulose-phoshate binding barrel"/>
    <property type="match status" value="1"/>
</dbReference>
<dbReference type="EMBL" id="JASFZW010000001">
    <property type="protein sequence ID" value="KAK2080851.1"/>
    <property type="molecule type" value="Genomic_DNA"/>
</dbReference>
<proteinExistence type="predicted"/>
<gene>
    <name evidence="10" type="ORF">QBZ16_000705</name>
</gene>
<dbReference type="GO" id="GO:0000162">
    <property type="term" value="P:L-tryptophan biosynthetic process"/>
    <property type="evidence" value="ECO:0007669"/>
    <property type="project" value="UniProtKB-KW"/>
</dbReference>
<evidence type="ECO:0000256" key="8">
    <source>
        <dbReference type="ARBA" id="ARBA00023239"/>
    </source>
</evidence>